<dbReference type="InterPro" id="IPR036928">
    <property type="entry name" value="AS_sf"/>
</dbReference>
<comment type="caution">
    <text evidence="2">The sequence shown here is derived from an EMBL/GenBank/DDBJ whole genome shotgun (WGS) entry which is preliminary data.</text>
</comment>
<dbReference type="Gene3D" id="3.90.1300.10">
    <property type="entry name" value="Amidase signature (AS) domain"/>
    <property type="match status" value="1"/>
</dbReference>
<organism evidence="2 3">
    <name type="scientific">Leucobacter luti</name>
    <dbReference type="NCBI Taxonomy" id="340320"/>
    <lineage>
        <taxon>Bacteria</taxon>
        <taxon>Bacillati</taxon>
        <taxon>Actinomycetota</taxon>
        <taxon>Actinomycetes</taxon>
        <taxon>Micrococcales</taxon>
        <taxon>Microbacteriaceae</taxon>
        <taxon>Leucobacter</taxon>
    </lineage>
</organism>
<dbReference type="GO" id="GO:0003824">
    <property type="term" value="F:catalytic activity"/>
    <property type="evidence" value="ECO:0007669"/>
    <property type="project" value="InterPro"/>
</dbReference>
<protein>
    <submittedName>
        <fullName evidence="2">Mandelamide amidase</fullName>
    </submittedName>
</protein>
<dbReference type="SUPFAM" id="SSF75304">
    <property type="entry name" value="Amidase signature (AS) enzymes"/>
    <property type="match status" value="1"/>
</dbReference>
<proteinExistence type="predicted"/>
<dbReference type="EMBL" id="SNYA01000006">
    <property type="protein sequence ID" value="TDP90778.1"/>
    <property type="molecule type" value="Genomic_DNA"/>
</dbReference>
<accession>A0A4V3CXN6</accession>
<dbReference type="OrthoDB" id="182039at2"/>
<evidence type="ECO:0000259" key="1">
    <source>
        <dbReference type="Pfam" id="PF01425"/>
    </source>
</evidence>
<evidence type="ECO:0000313" key="3">
    <source>
        <dbReference type="Proteomes" id="UP000295601"/>
    </source>
</evidence>
<dbReference type="InterPro" id="IPR000120">
    <property type="entry name" value="Amidase"/>
</dbReference>
<dbReference type="RefSeq" id="WP_133617201.1">
    <property type="nucleotide sequence ID" value="NZ_SNYA01000006.1"/>
</dbReference>
<evidence type="ECO:0000313" key="2">
    <source>
        <dbReference type="EMBL" id="TDP90778.1"/>
    </source>
</evidence>
<name>A0A4V3CXN6_9MICO</name>
<keyword evidence="3" id="KW-1185">Reference proteome</keyword>
<dbReference type="Proteomes" id="UP000295601">
    <property type="component" value="Unassembled WGS sequence"/>
</dbReference>
<dbReference type="AlphaFoldDB" id="A0A4V3CXN6"/>
<reference evidence="2 3" key="1">
    <citation type="submission" date="2019-03" db="EMBL/GenBank/DDBJ databases">
        <title>Genomic analyses of the natural microbiome of Caenorhabditis elegans.</title>
        <authorList>
            <person name="Samuel B."/>
        </authorList>
    </citation>
    <scope>NUCLEOTIDE SEQUENCE [LARGE SCALE GENOMIC DNA]</scope>
    <source>
        <strain evidence="2 3">JUb18</strain>
    </source>
</reference>
<dbReference type="InterPro" id="IPR023631">
    <property type="entry name" value="Amidase_dom"/>
</dbReference>
<dbReference type="PANTHER" id="PTHR11895">
    <property type="entry name" value="TRANSAMIDASE"/>
    <property type="match status" value="1"/>
</dbReference>
<dbReference type="Pfam" id="PF01425">
    <property type="entry name" value="Amidase"/>
    <property type="match status" value="1"/>
</dbReference>
<dbReference type="PANTHER" id="PTHR11895:SF151">
    <property type="entry name" value="GLUTAMYL-TRNA(GLN) AMIDOTRANSFERASE SUBUNIT A"/>
    <property type="match status" value="1"/>
</dbReference>
<gene>
    <name evidence="2" type="ORF">EDF62_2430</name>
</gene>
<feature type="domain" description="Amidase" evidence="1">
    <location>
        <begin position="35"/>
        <end position="427"/>
    </location>
</feature>
<sequence length="457" mass="47641">MHSFSEAVRRAHADRTRSFVAISAEREYTIPEVAGATAGELRGVPFAAKDNIDTRALPTTANTPALLGMGRQRNNPVVARLLAAGAQLVGKTNTHELALGITTSAAAFPATLHPVDPMRSPGGSSGGSAAAVAAGIVPFALGTDTGGSISIPASWCGVFGFRPTTGRWPSGGIVPLSPTRDTVGVIAESAELLELVDRVVCNEPGRRRAAATVSRGGRVDTAVRLGVPLQNSGYTRELDADVHTGWVRAQERLCESGLVELVPVDTSALHRLEASCGTEIEFFEISHALSAYLGGLPIPVSFRDLLDQVARSDVGDLLSESARFATAEPAYASALRRRLKLQSVYTTLMADLGLAGLLYPSVPRVAPRVVGPGRSADPEIFAWGTRNVNPGSVAGHPVVSLPAGRSTNGLPVGISIEGLRSHDRALLALARQVAPVLLADDHVLSRSGGGVHLSLGD</sequence>